<evidence type="ECO:0000313" key="1">
    <source>
        <dbReference type="EMBL" id="MBB6131361.1"/>
    </source>
</evidence>
<organism evidence="1 2">
    <name type="scientific">Mucilaginibacter lappiensis</name>
    <dbReference type="NCBI Taxonomy" id="354630"/>
    <lineage>
        <taxon>Bacteria</taxon>
        <taxon>Pseudomonadati</taxon>
        <taxon>Bacteroidota</taxon>
        <taxon>Sphingobacteriia</taxon>
        <taxon>Sphingobacteriales</taxon>
        <taxon>Sphingobacteriaceae</taxon>
        <taxon>Mucilaginibacter</taxon>
    </lineage>
</organism>
<dbReference type="EMBL" id="JACHCA010000022">
    <property type="protein sequence ID" value="MBB6131361.1"/>
    <property type="molecule type" value="Genomic_DNA"/>
</dbReference>
<reference evidence="1 2" key="1">
    <citation type="submission" date="2020-08" db="EMBL/GenBank/DDBJ databases">
        <title>Genomic Encyclopedia of Type Strains, Phase IV (KMG-V): Genome sequencing to study the core and pangenomes of soil and plant-associated prokaryotes.</title>
        <authorList>
            <person name="Whitman W."/>
        </authorList>
    </citation>
    <scope>NUCLEOTIDE SEQUENCE [LARGE SCALE GENOMIC DNA]</scope>
    <source>
        <strain evidence="1 2">MP601</strain>
    </source>
</reference>
<evidence type="ECO:0000313" key="2">
    <source>
        <dbReference type="Proteomes" id="UP000548326"/>
    </source>
</evidence>
<dbReference type="Proteomes" id="UP000548326">
    <property type="component" value="Unassembled WGS sequence"/>
</dbReference>
<dbReference type="AlphaFoldDB" id="A0A841JU59"/>
<proteinExistence type="predicted"/>
<protein>
    <submittedName>
        <fullName evidence="1">Uncharacterized protein</fullName>
    </submittedName>
</protein>
<gene>
    <name evidence="1" type="ORF">HDF22_005512</name>
</gene>
<comment type="caution">
    <text evidence="1">The sequence shown here is derived from an EMBL/GenBank/DDBJ whole genome shotgun (WGS) entry which is preliminary data.</text>
</comment>
<accession>A0A841JU59</accession>
<sequence length="52" mass="6251">MDKQTDKTSLLEEIKALEERLLTLPDNQFEERIEIRKKLIRKRIELGQTINI</sequence>
<dbReference type="RefSeq" id="WP_183589883.1">
    <property type="nucleotide sequence ID" value="NZ_JACHCA010000022.1"/>
</dbReference>
<name>A0A841JU59_9SPHI</name>